<protein>
    <recommendedName>
        <fullName evidence="3">Bacteriocin-protection protein</fullName>
    </recommendedName>
</protein>
<name>A0A074LNX2_9BACL</name>
<organism evidence="1 2">
    <name type="scientific">Tumebacillus flagellatus</name>
    <dbReference type="NCBI Taxonomy" id="1157490"/>
    <lineage>
        <taxon>Bacteria</taxon>
        <taxon>Bacillati</taxon>
        <taxon>Bacillota</taxon>
        <taxon>Bacilli</taxon>
        <taxon>Bacillales</taxon>
        <taxon>Alicyclobacillaceae</taxon>
        <taxon>Tumebacillus</taxon>
    </lineage>
</organism>
<dbReference type="EMBL" id="JMIR01000018">
    <property type="protein sequence ID" value="KEO82804.1"/>
    <property type="molecule type" value="Genomic_DNA"/>
</dbReference>
<dbReference type="AlphaFoldDB" id="A0A074LNX2"/>
<dbReference type="STRING" id="1157490.EL26_13740"/>
<proteinExistence type="predicted"/>
<keyword evidence="2" id="KW-1185">Reference proteome</keyword>
<reference evidence="1 2" key="1">
    <citation type="journal article" date="2013" name="Int. J. Syst. Evol. Microbiol.">
        <title>Tumebacillus flagellatus sp. nov., an alpha-amylase/pullulanase-producing bacterium isolated from cassava wastewater.</title>
        <authorList>
            <person name="Wang Q."/>
            <person name="Xie N."/>
            <person name="Qin Y."/>
            <person name="Shen N."/>
            <person name="Zhu J."/>
            <person name="Mi H."/>
            <person name="Huang R."/>
        </authorList>
    </citation>
    <scope>NUCLEOTIDE SEQUENCE [LARGE SCALE GENOMIC DNA]</scope>
    <source>
        <strain evidence="1 2">GST4</strain>
    </source>
</reference>
<sequence length="193" mass="22343">MEELAGIPILLFATQSDWELWLESHHEQPKGVWLKLAKKDSPLTTLSYSEALEEALCYGWIDGQKKAFDADAWLQKFTPRRPKSVWSKVNVEKVAQLLSSGLMKPSGIKEVNAAKEDGRWDAAYESQRNFTIPEDFQTELAKNDRARAFFESLNRQNQYSFCHRIQTAKKAETRQARIDKFIEMLNSNQKLYP</sequence>
<gene>
    <name evidence="1" type="ORF">EL26_13740</name>
</gene>
<evidence type="ECO:0000313" key="1">
    <source>
        <dbReference type="EMBL" id="KEO82804.1"/>
    </source>
</evidence>
<dbReference type="Proteomes" id="UP000027931">
    <property type="component" value="Unassembled WGS sequence"/>
</dbReference>
<accession>A0A074LNX2</accession>
<comment type="caution">
    <text evidence="1">The sequence shown here is derived from an EMBL/GenBank/DDBJ whole genome shotgun (WGS) entry which is preliminary data.</text>
</comment>
<dbReference type="OrthoDB" id="9796999at2"/>
<evidence type="ECO:0008006" key="3">
    <source>
        <dbReference type="Google" id="ProtNLM"/>
    </source>
</evidence>
<evidence type="ECO:0000313" key="2">
    <source>
        <dbReference type="Proteomes" id="UP000027931"/>
    </source>
</evidence>
<dbReference type="Pfam" id="PF13376">
    <property type="entry name" value="OmdA"/>
    <property type="match status" value="1"/>
</dbReference>
<dbReference type="RefSeq" id="WP_038089474.1">
    <property type="nucleotide sequence ID" value="NZ_JMIR01000018.1"/>
</dbReference>
<dbReference type="eggNOG" id="COG4430">
    <property type="taxonomic scope" value="Bacteria"/>
</dbReference>